<keyword evidence="3" id="KW-1185">Reference proteome</keyword>
<feature type="non-terminal residue" evidence="2">
    <location>
        <position position="322"/>
    </location>
</feature>
<name>A0AA40K9A9_9PEZI</name>
<dbReference type="Proteomes" id="UP001172155">
    <property type="component" value="Unassembled WGS sequence"/>
</dbReference>
<dbReference type="EMBL" id="JAUKUD010000003">
    <property type="protein sequence ID" value="KAK0750585.1"/>
    <property type="molecule type" value="Genomic_DNA"/>
</dbReference>
<evidence type="ECO:0000313" key="3">
    <source>
        <dbReference type="Proteomes" id="UP001172155"/>
    </source>
</evidence>
<feature type="non-terminal residue" evidence="2">
    <location>
        <position position="1"/>
    </location>
</feature>
<feature type="chain" id="PRO_5041390677" evidence="1">
    <location>
        <begin position="23"/>
        <end position="322"/>
    </location>
</feature>
<accession>A0AA40K9A9</accession>
<sequence length="322" mass="36798">LFWAGINCILGKLVSLVQQCLAQASRRLREIQRHPPAPEDGLTVSLWYPFRWALDENEIGFYMEDYNHFGREPKGLPKKGGLFWMLRRRARRRDLDIRESLSPMTRSDMVAMELIQQREKLKRLEESRQARPGERRDLEYLMRESGTENSAVWVTGAVLVLVKQLLEHANRCVGYQDAILAEAGEDVAERLRKPTEGLTLELFSVVIRLALALHEGTEIDFVKIAHNVELFTTVRLQRIKELDVVCKARMVPPPPVSIGINNSEQIECEAIATEVARRVEGITKDQVTVIQTGVTQEIMSQVSSVIKEEMSRVLKRVEKGLE</sequence>
<proteinExistence type="predicted"/>
<dbReference type="AlphaFoldDB" id="A0AA40K9A9"/>
<keyword evidence="1" id="KW-0732">Signal</keyword>
<protein>
    <submittedName>
        <fullName evidence="2">Uncharacterized protein</fullName>
    </submittedName>
</protein>
<gene>
    <name evidence="2" type="ORF">B0T18DRAFT_288013</name>
</gene>
<comment type="caution">
    <text evidence="2">The sequence shown here is derived from an EMBL/GenBank/DDBJ whole genome shotgun (WGS) entry which is preliminary data.</text>
</comment>
<organism evidence="2 3">
    <name type="scientific">Schizothecium vesticola</name>
    <dbReference type="NCBI Taxonomy" id="314040"/>
    <lineage>
        <taxon>Eukaryota</taxon>
        <taxon>Fungi</taxon>
        <taxon>Dikarya</taxon>
        <taxon>Ascomycota</taxon>
        <taxon>Pezizomycotina</taxon>
        <taxon>Sordariomycetes</taxon>
        <taxon>Sordariomycetidae</taxon>
        <taxon>Sordariales</taxon>
        <taxon>Schizotheciaceae</taxon>
        <taxon>Schizothecium</taxon>
    </lineage>
</organism>
<feature type="signal peptide" evidence="1">
    <location>
        <begin position="1"/>
        <end position="22"/>
    </location>
</feature>
<reference evidence="2" key="1">
    <citation type="submission" date="2023-06" db="EMBL/GenBank/DDBJ databases">
        <title>Genome-scale phylogeny and comparative genomics of the fungal order Sordariales.</title>
        <authorList>
            <consortium name="Lawrence Berkeley National Laboratory"/>
            <person name="Hensen N."/>
            <person name="Bonometti L."/>
            <person name="Westerberg I."/>
            <person name="Brannstrom I.O."/>
            <person name="Guillou S."/>
            <person name="Cros-Aarteil S."/>
            <person name="Calhoun S."/>
            <person name="Haridas S."/>
            <person name="Kuo A."/>
            <person name="Mondo S."/>
            <person name="Pangilinan J."/>
            <person name="Riley R."/>
            <person name="LaButti K."/>
            <person name="Andreopoulos B."/>
            <person name="Lipzen A."/>
            <person name="Chen C."/>
            <person name="Yanf M."/>
            <person name="Daum C."/>
            <person name="Ng V."/>
            <person name="Clum A."/>
            <person name="Steindorff A."/>
            <person name="Ohm R."/>
            <person name="Martin F."/>
            <person name="Silar P."/>
            <person name="Natvig D."/>
            <person name="Lalanne C."/>
            <person name="Gautier V."/>
            <person name="Ament-velasquez S.L."/>
            <person name="Kruys A."/>
            <person name="Hutchinson M.I."/>
            <person name="Powell A.J."/>
            <person name="Barry K."/>
            <person name="Miller A.N."/>
            <person name="Grigoriev I.V."/>
            <person name="Debuchy R."/>
            <person name="Gladieux P."/>
            <person name="Thoren M.H."/>
            <person name="Johannesson H."/>
        </authorList>
    </citation>
    <scope>NUCLEOTIDE SEQUENCE</scope>
    <source>
        <strain evidence="2">SMH3187-1</strain>
    </source>
</reference>
<evidence type="ECO:0000313" key="2">
    <source>
        <dbReference type="EMBL" id="KAK0750585.1"/>
    </source>
</evidence>
<evidence type="ECO:0000256" key="1">
    <source>
        <dbReference type="SAM" id="SignalP"/>
    </source>
</evidence>